<gene>
    <name evidence="1" type="ORF">ALEPTO_LOCUS1327</name>
</gene>
<dbReference type="Proteomes" id="UP000789508">
    <property type="component" value="Unassembled WGS sequence"/>
</dbReference>
<protein>
    <submittedName>
        <fullName evidence="1">4774_t:CDS:1</fullName>
    </submittedName>
</protein>
<comment type="caution">
    <text evidence="1">The sequence shown here is derived from an EMBL/GenBank/DDBJ whole genome shotgun (WGS) entry which is preliminary data.</text>
</comment>
<dbReference type="AlphaFoldDB" id="A0A9N8VR28"/>
<evidence type="ECO:0000313" key="1">
    <source>
        <dbReference type="EMBL" id="CAG8456883.1"/>
    </source>
</evidence>
<accession>A0A9N8VR28</accession>
<proteinExistence type="predicted"/>
<organism evidence="1 2">
    <name type="scientific">Ambispora leptoticha</name>
    <dbReference type="NCBI Taxonomy" id="144679"/>
    <lineage>
        <taxon>Eukaryota</taxon>
        <taxon>Fungi</taxon>
        <taxon>Fungi incertae sedis</taxon>
        <taxon>Mucoromycota</taxon>
        <taxon>Glomeromycotina</taxon>
        <taxon>Glomeromycetes</taxon>
        <taxon>Archaeosporales</taxon>
        <taxon>Ambisporaceae</taxon>
        <taxon>Ambispora</taxon>
    </lineage>
</organism>
<evidence type="ECO:0000313" key="2">
    <source>
        <dbReference type="Proteomes" id="UP000789508"/>
    </source>
</evidence>
<name>A0A9N8VR28_9GLOM</name>
<keyword evidence="2" id="KW-1185">Reference proteome</keyword>
<dbReference type="EMBL" id="CAJVPS010000138">
    <property type="protein sequence ID" value="CAG8456883.1"/>
    <property type="molecule type" value="Genomic_DNA"/>
</dbReference>
<sequence>MSGRNSAYAKGKRLEKQTLKTLKDNGVVCEHTVSPWPRTFFQMFLGIYVNRIMRDNGIGGMHQIPFIIQFKNWKRVDIGSAESRVEWDGWCCGGIIIEEQFLSWCERSSQNLKI</sequence>
<reference evidence="1" key="1">
    <citation type="submission" date="2021-06" db="EMBL/GenBank/DDBJ databases">
        <authorList>
            <person name="Kallberg Y."/>
            <person name="Tangrot J."/>
            <person name="Rosling A."/>
        </authorList>
    </citation>
    <scope>NUCLEOTIDE SEQUENCE</scope>
    <source>
        <strain evidence="1">FL130A</strain>
    </source>
</reference>